<evidence type="ECO:0000313" key="2">
    <source>
        <dbReference type="EMBL" id="CAF3521428.1"/>
    </source>
</evidence>
<reference evidence="1" key="1">
    <citation type="submission" date="2021-02" db="EMBL/GenBank/DDBJ databases">
        <authorList>
            <person name="Nowell W R."/>
        </authorList>
    </citation>
    <scope>NUCLEOTIDE SEQUENCE</scope>
</reference>
<sequence length="350" mass="40816">MNKEQIRAYIKVRTALNMQPKSIFDDLCTALRDQAPPYNTVVRWSKLCREGREGIEDEPRPGRPVTETTSDNIEKVRRLIDNDPYLTIDEIQVETGLSHGTTQRIVSGHLKLKKITDRWIPNQLTDSQRAERVRICQENLAKFKQGIWWLCDVVTGDESWFYHKQLGRKSSNAAWTASGETPPTVVQRSHFAPKTLFCIFFKTTGPVLIHHVERGQTIDHDYYINNYLRPLVNEIKKQRSSSATHAIKIHHDNARLHVHEDVSTYLESQGIMKMLQPPNSPDITPSDFWLFDLIKQNLTDPRSSVSLHRVVAKVMFSINEDEYKKVFDKWIEWMKLCVYNHGDYFEHLMK</sequence>
<accession>A0A818DUY6</accession>
<name>A0A818DUY6_9BILA</name>
<dbReference type="GO" id="GO:0003676">
    <property type="term" value="F:nucleic acid binding"/>
    <property type="evidence" value="ECO:0007669"/>
    <property type="project" value="InterPro"/>
</dbReference>
<dbReference type="Proteomes" id="UP000663872">
    <property type="component" value="Unassembled WGS sequence"/>
</dbReference>
<proteinExistence type="predicted"/>
<dbReference type="Proteomes" id="UP000663848">
    <property type="component" value="Unassembled WGS sequence"/>
</dbReference>
<protein>
    <recommendedName>
        <fullName evidence="5">Transposase</fullName>
    </recommendedName>
</protein>
<evidence type="ECO:0000313" key="3">
    <source>
        <dbReference type="EMBL" id="CAF4599982.1"/>
    </source>
</evidence>
<dbReference type="EMBL" id="CAJNYU010002241">
    <property type="protein sequence ID" value="CAF3521428.1"/>
    <property type="molecule type" value="Genomic_DNA"/>
</dbReference>
<dbReference type="Pfam" id="PF01359">
    <property type="entry name" value="Transposase_1"/>
    <property type="match status" value="1"/>
</dbReference>
<dbReference type="InterPro" id="IPR001888">
    <property type="entry name" value="Transposase_1"/>
</dbReference>
<dbReference type="Proteomes" id="UP000663869">
    <property type="component" value="Unassembled WGS sequence"/>
</dbReference>
<dbReference type="InterPro" id="IPR036397">
    <property type="entry name" value="RNaseH_sf"/>
</dbReference>
<dbReference type="EMBL" id="CAJNYT010002128">
    <property type="protein sequence ID" value="CAF3448383.1"/>
    <property type="molecule type" value="Genomic_DNA"/>
</dbReference>
<comment type="caution">
    <text evidence="1">The sequence shown here is derived from an EMBL/GenBank/DDBJ whole genome shotgun (WGS) entry which is preliminary data.</text>
</comment>
<dbReference type="InterPro" id="IPR052709">
    <property type="entry name" value="Transposase-MT_Hybrid"/>
</dbReference>
<evidence type="ECO:0008006" key="5">
    <source>
        <dbReference type="Google" id="ProtNLM"/>
    </source>
</evidence>
<dbReference type="PANTHER" id="PTHR46060:SF1">
    <property type="entry name" value="MARINER MOS1 TRANSPOSASE-LIKE PROTEIN"/>
    <property type="match status" value="1"/>
</dbReference>
<organism evidence="1 4">
    <name type="scientific">Rotaria socialis</name>
    <dbReference type="NCBI Taxonomy" id="392032"/>
    <lineage>
        <taxon>Eukaryota</taxon>
        <taxon>Metazoa</taxon>
        <taxon>Spiralia</taxon>
        <taxon>Gnathifera</taxon>
        <taxon>Rotifera</taxon>
        <taxon>Eurotatoria</taxon>
        <taxon>Bdelloidea</taxon>
        <taxon>Philodinida</taxon>
        <taxon>Philodinidae</taxon>
        <taxon>Rotaria</taxon>
    </lineage>
</organism>
<evidence type="ECO:0000313" key="4">
    <source>
        <dbReference type="Proteomes" id="UP000663872"/>
    </source>
</evidence>
<dbReference type="EMBL" id="CAJOBR010001342">
    <property type="protein sequence ID" value="CAF4599982.1"/>
    <property type="molecule type" value="Genomic_DNA"/>
</dbReference>
<dbReference type="AlphaFoldDB" id="A0A818DUY6"/>
<dbReference type="Gene3D" id="3.30.420.10">
    <property type="entry name" value="Ribonuclease H-like superfamily/Ribonuclease H"/>
    <property type="match status" value="1"/>
</dbReference>
<dbReference type="PANTHER" id="PTHR46060">
    <property type="entry name" value="MARINER MOS1 TRANSPOSASE-LIKE PROTEIN"/>
    <property type="match status" value="1"/>
</dbReference>
<gene>
    <name evidence="2" type="ORF">FME351_LOCUS17970</name>
    <name evidence="1" type="ORF">GRG538_LOCUS14027</name>
    <name evidence="3" type="ORF">QYT958_LOCUS11485</name>
</gene>
<evidence type="ECO:0000313" key="1">
    <source>
        <dbReference type="EMBL" id="CAF3448383.1"/>
    </source>
</evidence>